<gene>
    <name evidence="2" type="ORF">AV926_05505</name>
</gene>
<comment type="caution">
    <text evidence="2">The sequence shown here is derived from an EMBL/GenBank/DDBJ whole genome shotgun (WGS) entry which is preliminary data.</text>
</comment>
<reference evidence="2 3" key="1">
    <citation type="submission" date="2016-01" db="EMBL/GenBank/DDBJ databases">
        <title>Whole genome sequencing of Myroides marinus L41.</title>
        <authorList>
            <person name="Hong K.W."/>
        </authorList>
    </citation>
    <scope>NUCLEOTIDE SEQUENCE [LARGE SCALE GENOMIC DNA]</scope>
    <source>
        <strain evidence="2 3">L41</strain>
    </source>
</reference>
<evidence type="ECO:0000256" key="1">
    <source>
        <dbReference type="SAM" id="Coils"/>
    </source>
</evidence>
<accession>A0A164A5J1</accession>
<organism evidence="2 3">
    <name type="scientific">Myroides marinus</name>
    <dbReference type="NCBI Taxonomy" id="703342"/>
    <lineage>
        <taxon>Bacteria</taxon>
        <taxon>Pseudomonadati</taxon>
        <taxon>Bacteroidota</taxon>
        <taxon>Flavobacteriia</taxon>
        <taxon>Flavobacteriales</taxon>
        <taxon>Flavobacteriaceae</taxon>
        <taxon>Myroides</taxon>
    </lineage>
</organism>
<sequence length="164" mass="19265">MQTTAPMQHTAFIINRGDNLFLIVNNQLEGYTTFCKEFSGYEYESEYERFFYIVGTDAYVQILYNADKQPYLSIRDWEEKEYIQLSISTEQVAYFKQDEGVILLDVDSSIPQQELISALTSENIEETQEELTALEQKYNLEEYSLSGLILCHYTEEDKVQIRQE</sequence>
<dbReference type="AlphaFoldDB" id="A0A164A5J1"/>
<keyword evidence="3" id="KW-1185">Reference proteome</keyword>
<dbReference type="OrthoDB" id="765034at2"/>
<evidence type="ECO:0000313" key="2">
    <source>
        <dbReference type="EMBL" id="KZE83001.1"/>
    </source>
</evidence>
<dbReference type="Proteomes" id="UP000076630">
    <property type="component" value="Unassembled WGS sequence"/>
</dbReference>
<proteinExistence type="predicted"/>
<dbReference type="RefSeq" id="WP_038985068.1">
    <property type="nucleotide sequence ID" value="NZ_JWJO01000009.1"/>
</dbReference>
<evidence type="ECO:0000313" key="3">
    <source>
        <dbReference type="Proteomes" id="UP000076630"/>
    </source>
</evidence>
<dbReference type="EMBL" id="LQNU01000041">
    <property type="protein sequence ID" value="KZE83001.1"/>
    <property type="molecule type" value="Genomic_DNA"/>
</dbReference>
<name>A0A164A5J1_9FLAO</name>
<feature type="coiled-coil region" evidence="1">
    <location>
        <begin position="117"/>
        <end position="144"/>
    </location>
</feature>
<keyword evidence="1" id="KW-0175">Coiled coil</keyword>
<protein>
    <submittedName>
        <fullName evidence="2">Uncharacterized protein</fullName>
    </submittedName>
</protein>